<dbReference type="EMBL" id="SZYD01000015">
    <property type="protein sequence ID" value="KAD3640906.1"/>
    <property type="molecule type" value="Genomic_DNA"/>
</dbReference>
<name>A0A5N6MLE7_9ASTR</name>
<evidence type="ECO:0000313" key="2">
    <source>
        <dbReference type="EMBL" id="KAD3640906.1"/>
    </source>
</evidence>
<feature type="transmembrane region" description="Helical" evidence="1">
    <location>
        <begin position="124"/>
        <end position="144"/>
    </location>
</feature>
<organism evidence="2 3">
    <name type="scientific">Mikania micrantha</name>
    <name type="common">bitter vine</name>
    <dbReference type="NCBI Taxonomy" id="192012"/>
    <lineage>
        <taxon>Eukaryota</taxon>
        <taxon>Viridiplantae</taxon>
        <taxon>Streptophyta</taxon>
        <taxon>Embryophyta</taxon>
        <taxon>Tracheophyta</taxon>
        <taxon>Spermatophyta</taxon>
        <taxon>Magnoliopsida</taxon>
        <taxon>eudicotyledons</taxon>
        <taxon>Gunneridae</taxon>
        <taxon>Pentapetalae</taxon>
        <taxon>asterids</taxon>
        <taxon>campanulids</taxon>
        <taxon>Asterales</taxon>
        <taxon>Asteraceae</taxon>
        <taxon>Asteroideae</taxon>
        <taxon>Heliantheae alliance</taxon>
        <taxon>Eupatorieae</taxon>
        <taxon>Mikania</taxon>
    </lineage>
</organism>
<keyword evidence="1" id="KW-1133">Transmembrane helix</keyword>
<keyword evidence="1" id="KW-0472">Membrane</keyword>
<dbReference type="Proteomes" id="UP000326396">
    <property type="component" value="Linkage Group LG5"/>
</dbReference>
<keyword evidence="3" id="KW-1185">Reference proteome</keyword>
<proteinExistence type="predicted"/>
<dbReference type="AlphaFoldDB" id="A0A5N6MLE7"/>
<comment type="caution">
    <text evidence="2">The sequence shown here is derived from an EMBL/GenBank/DDBJ whole genome shotgun (WGS) entry which is preliminary data.</text>
</comment>
<sequence>MHYNSSSRNNNNVFSTSIDNDYTSRYVRRNRGCRWGWVGLGLGFTGLGTTAHTTTTTHTTVEGRLLVVETRGGDEAVKGLGVLHGCSITGLGDCTDAWRRGCEGWRLHGDETAKLLDYAAGFKVVLAVATGFVAVLAVATGWRLHGGARDDAR</sequence>
<keyword evidence="1" id="KW-0812">Transmembrane</keyword>
<accession>A0A5N6MLE7</accession>
<evidence type="ECO:0000313" key="3">
    <source>
        <dbReference type="Proteomes" id="UP000326396"/>
    </source>
</evidence>
<protein>
    <submittedName>
        <fullName evidence="2">Uncharacterized protein</fullName>
    </submittedName>
</protein>
<evidence type="ECO:0000256" key="1">
    <source>
        <dbReference type="SAM" id="Phobius"/>
    </source>
</evidence>
<gene>
    <name evidence="2" type="ORF">E3N88_30129</name>
</gene>
<reference evidence="2 3" key="1">
    <citation type="submission" date="2019-05" db="EMBL/GenBank/DDBJ databases">
        <title>Mikania micrantha, genome provides insights into the molecular mechanism of rapid growth.</title>
        <authorList>
            <person name="Liu B."/>
        </authorList>
    </citation>
    <scope>NUCLEOTIDE SEQUENCE [LARGE SCALE GENOMIC DNA]</scope>
    <source>
        <strain evidence="2">NLD-2019</strain>
        <tissue evidence="2">Leaf</tissue>
    </source>
</reference>